<keyword evidence="2" id="KW-0808">Transferase</keyword>
<keyword evidence="1" id="KW-0732">Signal</keyword>
<accession>A0ABT6CF43</accession>
<feature type="signal peptide" evidence="1">
    <location>
        <begin position="1"/>
        <end position="23"/>
    </location>
</feature>
<keyword evidence="3" id="KW-1185">Reference proteome</keyword>
<evidence type="ECO:0000313" key="3">
    <source>
        <dbReference type="Proteomes" id="UP001222770"/>
    </source>
</evidence>
<dbReference type="Pfam" id="PF01135">
    <property type="entry name" value="PCMT"/>
    <property type="match status" value="1"/>
</dbReference>
<dbReference type="EMBL" id="JAROCY010000002">
    <property type="protein sequence ID" value="MDF8331953.1"/>
    <property type="molecule type" value="Genomic_DNA"/>
</dbReference>
<evidence type="ECO:0000313" key="2">
    <source>
        <dbReference type="EMBL" id="MDF8331953.1"/>
    </source>
</evidence>
<evidence type="ECO:0000256" key="1">
    <source>
        <dbReference type="SAM" id="SignalP"/>
    </source>
</evidence>
<protein>
    <submittedName>
        <fullName evidence="2">Methyltransferase</fullName>
    </submittedName>
</protein>
<organism evidence="2 3">
    <name type="scientific">Novosphingobium cyanobacteriorum</name>
    <dbReference type="NCBI Taxonomy" id="3024215"/>
    <lineage>
        <taxon>Bacteria</taxon>
        <taxon>Pseudomonadati</taxon>
        <taxon>Pseudomonadota</taxon>
        <taxon>Alphaproteobacteria</taxon>
        <taxon>Sphingomonadales</taxon>
        <taxon>Sphingomonadaceae</taxon>
        <taxon>Novosphingobium</taxon>
    </lineage>
</organism>
<dbReference type="Proteomes" id="UP001222770">
    <property type="component" value="Unassembled WGS sequence"/>
</dbReference>
<dbReference type="InterPro" id="IPR016980">
    <property type="entry name" value="S-AdoMet-dep_MeTrfase_Alr7345"/>
</dbReference>
<reference evidence="2 3" key="1">
    <citation type="submission" date="2023-03" db="EMBL/GenBank/DDBJ databases">
        <title>Novosphingobium cyanobacteriorum sp. nov., isolated from a eutrophic reservoir during the Microcystis bloom period.</title>
        <authorList>
            <person name="Kang M."/>
            <person name="Le V."/>
            <person name="Ko S.-R."/>
            <person name="Lee S.-A."/>
            <person name="Ahn C.-Y."/>
        </authorList>
    </citation>
    <scope>NUCLEOTIDE SEQUENCE [LARGE SCALE GENOMIC DNA]</scope>
    <source>
        <strain evidence="2 3">HBC54</strain>
    </source>
</reference>
<name>A0ABT6CF43_9SPHN</name>
<dbReference type="Gene3D" id="3.40.50.150">
    <property type="entry name" value="Vaccinia Virus protein VP39"/>
    <property type="match status" value="1"/>
</dbReference>
<sequence>MKRTFAFTLLAAAALALPGAASAKPMKADPVVAALADKTRPEADKALDAGRNPAAVLALAGIKPGMTVVDWGAGGGYYTRLFSDIVGPKGRVYATGHPKYSKPAVWEAIVKQHPNVLPQIALPEAQWLAPNSVDAIFAHLEFHDLYLPAQDGGNVPALDVPARLRNWLAALKPGGTVTIVDHVGLPGEPAVVADTLHRIDPARVRADMEAAGFVLDGSIDTLQNPADPHTGLVFDPAIRGKTDRFAMKFRKPA</sequence>
<keyword evidence="2" id="KW-0489">Methyltransferase</keyword>
<dbReference type="PIRSF" id="PIRSF031679">
    <property type="entry name" value="Mtase_Alr7345_prd"/>
    <property type="match status" value="1"/>
</dbReference>
<dbReference type="GO" id="GO:0008168">
    <property type="term" value="F:methyltransferase activity"/>
    <property type="evidence" value="ECO:0007669"/>
    <property type="project" value="UniProtKB-KW"/>
</dbReference>
<comment type="caution">
    <text evidence="2">The sequence shown here is derived from an EMBL/GenBank/DDBJ whole genome shotgun (WGS) entry which is preliminary data.</text>
</comment>
<proteinExistence type="predicted"/>
<dbReference type="InterPro" id="IPR029063">
    <property type="entry name" value="SAM-dependent_MTases_sf"/>
</dbReference>
<dbReference type="SUPFAM" id="SSF53335">
    <property type="entry name" value="S-adenosyl-L-methionine-dependent methyltransferases"/>
    <property type="match status" value="1"/>
</dbReference>
<dbReference type="RefSeq" id="WP_277275108.1">
    <property type="nucleotide sequence ID" value="NZ_JAROCY010000002.1"/>
</dbReference>
<gene>
    <name evidence="2" type="ORF">POM99_01955</name>
</gene>
<dbReference type="GO" id="GO:0032259">
    <property type="term" value="P:methylation"/>
    <property type="evidence" value="ECO:0007669"/>
    <property type="project" value="UniProtKB-KW"/>
</dbReference>
<feature type="chain" id="PRO_5045722412" evidence="1">
    <location>
        <begin position="24"/>
        <end position="253"/>
    </location>
</feature>